<name>A0ABV6HUC3_9SPHI</name>
<accession>A0ABV6HUC3</accession>
<protein>
    <recommendedName>
        <fullName evidence="5">Outer membrane protein with beta-barrel domain</fullName>
    </recommendedName>
</protein>
<dbReference type="RefSeq" id="WP_130856896.1">
    <property type="nucleotide sequence ID" value="NZ_JBHLWO010000007.1"/>
</dbReference>
<keyword evidence="4" id="KW-1185">Reference proteome</keyword>
<feature type="transmembrane region" description="Helical" evidence="2">
    <location>
        <begin position="45"/>
        <end position="63"/>
    </location>
</feature>
<proteinExistence type="predicted"/>
<gene>
    <name evidence="3" type="ORF">ACFFI0_24785</name>
</gene>
<keyword evidence="2" id="KW-0812">Transmembrane</keyword>
<sequence length="443" mass="48501">MKEKDNKELIDRMAEVLREHSAPYREGAWERFASTQKQGRKVVPIWYLGGVAAAVLLGVALFMNRNNVDKQIPPAITYTQNNGSGESKGDSLLQQASPVITGETSAEHNNKRNGSLLAQSSNRGSEGKSASTFAEVFNKEQPTKIDNRIAQFDQKKNEALSSNGSSIEREEPNSEQVQQKGKIIEDTSKEKEEALISMLRENSSSSNSSERALMNNADYSGNKRWNVGVVFAPSLTEERFNMGGGVTVAYNISKKVSIGSGVSLVDLGFHQSSPNASNGTMNSPVSASLSDASPTLNAKSLETKELTSINTNLLALDIPIDIKYQVSKQFYASAGISFFAVLNEDRTNNFLTRTPTNRTIQNTEGYAFSQPEFQVNNVSEKAEETPFQGNGYSGFLNFSVGRKMPISRKVGIAVEPFFKIPIGSLSNQNMNLRYGGIRVITSF</sequence>
<evidence type="ECO:0008006" key="5">
    <source>
        <dbReference type="Google" id="ProtNLM"/>
    </source>
</evidence>
<organism evidence="3 4">
    <name type="scientific">Olivibacter oleidegradans</name>
    <dbReference type="NCBI Taxonomy" id="760123"/>
    <lineage>
        <taxon>Bacteria</taxon>
        <taxon>Pseudomonadati</taxon>
        <taxon>Bacteroidota</taxon>
        <taxon>Sphingobacteriia</taxon>
        <taxon>Sphingobacteriales</taxon>
        <taxon>Sphingobacteriaceae</taxon>
        <taxon>Olivibacter</taxon>
    </lineage>
</organism>
<evidence type="ECO:0000256" key="2">
    <source>
        <dbReference type="SAM" id="Phobius"/>
    </source>
</evidence>
<feature type="compositionally biased region" description="Basic and acidic residues" evidence="1">
    <location>
        <begin position="137"/>
        <end position="158"/>
    </location>
</feature>
<keyword evidence="2" id="KW-0472">Membrane</keyword>
<feature type="compositionally biased region" description="Polar residues" evidence="1">
    <location>
        <begin position="112"/>
        <end position="132"/>
    </location>
</feature>
<dbReference type="Proteomes" id="UP001589774">
    <property type="component" value="Unassembled WGS sequence"/>
</dbReference>
<comment type="caution">
    <text evidence="3">The sequence shown here is derived from an EMBL/GenBank/DDBJ whole genome shotgun (WGS) entry which is preliminary data.</text>
</comment>
<evidence type="ECO:0000313" key="3">
    <source>
        <dbReference type="EMBL" id="MFC0321553.1"/>
    </source>
</evidence>
<feature type="region of interest" description="Disordered" evidence="1">
    <location>
        <begin position="102"/>
        <end position="186"/>
    </location>
</feature>
<evidence type="ECO:0000256" key="1">
    <source>
        <dbReference type="SAM" id="MobiDB-lite"/>
    </source>
</evidence>
<evidence type="ECO:0000313" key="4">
    <source>
        <dbReference type="Proteomes" id="UP001589774"/>
    </source>
</evidence>
<dbReference type="EMBL" id="JBHLWO010000007">
    <property type="protein sequence ID" value="MFC0321553.1"/>
    <property type="molecule type" value="Genomic_DNA"/>
</dbReference>
<reference evidence="3 4" key="1">
    <citation type="submission" date="2024-09" db="EMBL/GenBank/DDBJ databases">
        <authorList>
            <person name="Sun Q."/>
            <person name="Mori K."/>
        </authorList>
    </citation>
    <scope>NUCLEOTIDE SEQUENCE [LARGE SCALE GENOMIC DNA]</scope>
    <source>
        <strain evidence="3 4">CCM 7765</strain>
    </source>
</reference>
<keyword evidence="2" id="KW-1133">Transmembrane helix</keyword>